<proteinExistence type="predicted"/>
<protein>
    <submittedName>
        <fullName evidence="2">Uncharacterized protein</fullName>
    </submittedName>
</protein>
<evidence type="ECO:0000313" key="2">
    <source>
        <dbReference type="EMBL" id="GFN81145.1"/>
    </source>
</evidence>
<feature type="region of interest" description="Disordered" evidence="1">
    <location>
        <begin position="28"/>
        <end position="59"/>
    </location>
</feature>
<name>A0AAV3YFI4_9GAST</name>
<feature type="compositionally biased region" description="Basic and acidic residues" evidence="1">
    <location>
        <begin position="47"/>
        <end position="56"/>
    </location>
</feature>
<evidence type="ECO:0000313" key="3">
    <source>
        <dbReference type="Proteomes" id="UP000735302"/>
    </source>
</evidence>
<organism evidence="2 3">
    <name type="scientific">Plakobranchus ocellatus</name>
    <dbReference type="NCBI Taxonomy" id="259542"/>
    <lineage>
        <taxon>Eukaryota</taxon>
        <taxon>Metazoa</taxon>
        <taxon>Spiralia</taxon>
        <taxon>Lophotrochozoa</taxon>
        <taxon>Mollusca</taxon>
        <taxon>Gastropoda</taxon>
        <taxon>Heterobranchia</taxon>
        <taxon>Euthyneura</taxon>
        <taxon>Panpulmonata</taxon>
        <taxon>Sacoglossa</taxon>
        <taxon>Placobranchoidea</taxon>
        <taxon>Plakobranchidae</taxon>
        <taxon>Plakobranchus</taxon>
    </lineage>
</organism>
<dbReference type="Proteomes" id="UP000735302">
    <property type="component" value="Unassembled WGS sequence"/>
</dbReference>
<keyword evidence="3" id="KW-1185">Reference proteome</keyword>
<comment type="caution">
    <text evidence="2">The sequence shown here is derived from an EMBL/GenBank/DDBJ whole genome shotgun (WGS) entry which is preliminary data.</text>
</comment>
<sequence>MESSSLTVAKQKSGHKISLREGVFSRAESKQGISVDGQLKDPSFADDAARRTKTDQESEIQLNKLNSDSRNVGHKAVIESHFGLIVCRLISLDAAMCGIPVNRCGSLA</sequence>
<dbReference type="EMBL" id="BLXT01000880">
    <property type="protein sequence ID" value="GFN81145.1"/>
    <property type="molecule type" value="Genomic_DNA"/>
</dbReference>
<gene>
    <name evidence="2" type="ORF">PoB_000765100</name>
</gene>
<evidence type="ECO:0000256" key="1">
    <source>
        <dbReference type="SAM" id="MobiDB-lite"/>
    </source>
</evidence>
<reference evidence="2 3" key="1">
    <citation type="journal article" date="2021" name="Elife">
        <title>Chloroplast acquisition without the gene transfer in kleptoplastic sea slugs, Plakobranchus ocellatus.</title>
        <authorList>
            <person name="Maeda T."/>
            <person name="Takahashi S."/>
            <person name="Yoshida T."/>
            <person name="Shimamura S."/>
            <person name="Takaki Y."/>
            <person name="Nagai Y."/>
            <person name="Toyoda A."/>
            <person name="Suzuki Y."/>
            <person name="Arimoto A."/>
            <person name="Ishii H."/>
            <person name="Satoh N."/>
            <person name="Nishiyama T."/>
            <person name="Hasebe M."/>
            <person name="Maruyama T."/>
            <person name="Minagawa J."/>
            <person name="Obokata J."/>
            <person name="Shigenobu S."/>
        </authorList>
    </citation>
    <scope>NUCLEOTIDE SEQUENCE [LARGE SCALE GENOMIC DNA]</scope>
</reference>
<accession>A0AAV3YFI4</accession>
<dbReference type="AlphaFoldDB" id="A0AAV3YFI4"/>